<keyword evidence="6" id="KW-1185">Reference proteome</keyword>
<dbReference type="CDD" id="cd00635">
    <property type="entry name" value="PLPDE_III_YBL036c_like"/>
    <property type="match status" value="1"/>
</dbReference>
<protein>
    <recommendedName>
        <fullName evidence="2">Pyridoxal phosphate homeostasis protein</fullName>
        <shortName evidence="2">PLP homeostasis protein</shortName>
    </recommendedName>
</protein>
<feature type="domain" description="Alanine racemase N-terminal" evidence="4">
    <location>
        <begin position="13"/>
        <end position="232"/>
    </location>
</feature>
<feature type="modified residue" description="N6-(pyridoxal phosphate)lysine" evidence="2">
    <location>
        <position position="37"/>
    </location>
</feature>
<reference evidence="5 6" key="1">
    <citation type="submission" date="2021-03" db="EMBL/GenBank/DDBJ databases">
        <title>Aliifodinibius sp. nov., a new bacterium isolated from saline soil.</title>
        <authorList>
            <person name="Galisteo C."/>
            <person name="De La Haba R."/>
            <person name="Sanchez-Porro C."/>
            <person name="Ventosa A."/>
        </authorList>
    </citation>
    <scope>NUCLEOTIDE SEQUENCE [LARGE SCALE GENOMIC DNA]</scope>
    <source>
        <strain evidence="5 6">1BSP15-2V2</strain>
    </source>
</reference>
<dbReference type="NCBIfam" id="TIGR00044">
    <property type="entry name" value="YggS family pyridoxal phosphate-dependent enzyme"/>
    <property type="match status" value="1"/>
</dbReference>
<evidence type="ECO:0000313" key="6">
    <source>
        <dbReference type="Proteomes" id="UP001207918"/>
    </source>
</evidence>
<evidence type="ECO:0000259" key="4">
    <source>
        <dbReference type="Pfam" id="PF01168"/>
    </source>
</evidence>
<dbReference type="RefSeq" id="WP_265765655.1">
    <property type="nucleotide sequence ID" value="NZ_JAGGJA010000005.1"/>
</dbReference>
<dbReference type="SUPFAM" id="SSF51419">
    <property type="entry name" value="PLP-binding barrel"/>
    <property type="match status" value="1"/>
</dbReference>
<evidence type="ECO:0000256" key="3">
    <source>
        <dbReference type="RuleBase" id="RU004514"/>
    </source>
</evidence>
<dbReference type="Pfam" id="PF01168">
    <property type="entry name" value="Ala_racemase_N"/>
    <property type="match status" value="1"/>
</dbReference>
<accession>A0ABT3PLS9</accession>
<organism evidence="5 6">
    <name type="scientific">Fodinibius salsisoli</name>
    <dbReference type="NCBI Taxonomy" id="2820877"/>
    <lineage>
        <taxon>Bacteria</taxon>
        <taxon>Pseudomonadati</taxon>
        <taxon>Balneolota</taxon>
        <taxon>Balneolia</taxon>
        <taxon>Balneolales</taxon>
        <taxon>Balneolaceae</taxon>
        <taxon>Fodinibius</taxon>
    </lineage>
</organism>
<gene>
    <name evidence="5" type="ORF">J6I44_08565</name>
</gene>
<name>A0ABT3PLS9_9BACT</name>
<comment type="caution">
    <text evidence="5">The sequence shown here is derived from an EMBL/GenBank/DDBJ whole genome shotgun (WGS) entry which is preliminary data.</text>
</comment>
<evidence type="ECO:0000256" key="1">
    <source>
        <dbReference type="ARBA" id="ARBA00022898"/>
    </source>
</evidence>
<evidence type="ECO:0000256" key="2">
    <source>
        <dbReference type="HAMAP-Rule" id="MF_02087"/>
    </source>
</evidence>
<dbReference type="PIRSF" id="PIRSF004848">
    <property type="entry name" value="YBL036c_PLPDEIII"/>
    <property type="match status" value="1"/>
</dbReference>
<dbReference type="Gene3D" id="3.20.20.10">
    <property type="entry name" value="Alanine racemase"/>
    <property type="match status" value="1"/>
</dbReference>
<evidence type="ECO:0000313" key="5">
    <source>
        <dbReference type="EMBL" id="MCW9706908.1"/>
    </source>
</evidence>
<proteinExistence type="inferred from homology"/>
<comment type="function">
    <text evidence="2">Pyridoxal 5'-phosphate (PLP)-binding protein, which is involved in PLP homeostasis.</text>
</comment>
<dbReference type="EMBL" id="JAGGJA010000005">
    <property type="protein sequence ID" value="MCW9706908.1"/>
    <property type="molecule type" value="Genomic_DNA"/>
</dbReference>
<dbReference type="InterPro" id="IPR011078">
    <property type="entry name" value="PyrdxlP_homeostasis"/>
</dbReference>
<dbReference type="PANTHER" id="PTHR10146">
    <property type="entry name" value="PROLINE SYNTHETASE CO-TRANSCRIBED BACTERIAL HOMOLOG PROTEIN"/>
    <property type="match status" value="1"/>
</dbReference>
<dbReference type="InterPro" id="IPR029066">
    <property type="entry name" value="PLP-binding_barrel"/>
</dbReference>
<dbReference type="Proteomes" id="UP001207918">
    <property type="component" value="Unassembled WGS sequence"/>
</dbReference>
<sequence>MAEDICHNITTVSNRIQKACQRAGRNPDEVQLIAVSKLKPLEDIKRAFKCGQLHFGENRAKELQDKMADYEEESLQWHMVGNLQTNKIKYMVDRVNWIHSIEKKKYLREIEKRASRIDRIINTLIQINISGEDQKSGCTAEDVPDILEYAQGLKHVRVRGLMGMATYVGPDEAEQVRPQFQQLREIRDQLRTYEADSVQLDELSMGMTNDMEVAIEEGATMVRVGRAIFGERNY</sequence>
<dbReference type="HAMAP" id="MF_02087">
    <property type="entry name" value="PLP_homeostasis"/>
    <property type="match status" value="1"/>
</dbReference>
<dbReference type="PANTHER" id="PTHR10146:SF14">
    <property type="entry name" value="PYRIDOXAL PHOSPHATE HOMEOSTASIS PROTEIN"/>
    <property type="match status" value="1"/>
</dbReference>
<comment type="similarity">
    <text evidence="2 3">Belongs to the pyridoxal phosphate-binding protein YggS/PROSC family.</text>
</comment>
<dbReference type="InterPro" id="IPR001608">
    <property type="entry name" value="Ala_racemase_N"/>
</dbReference>
<keyword evidence="1 2" id="KW-0663">Pyridoxal phosphate</keyword>